<dbReference type="AlphaFoldDB" id="A0A5B6UZP0"/>
<keyword evidence="3" id="KW-1185">Reference proteome</keyword>
<evidence type="ECO:0000313" key="3">
    <source>
        <dbReference type="Proteomes" id="UP000325315"/>
    </source>
</evidence>
<dbReference type="EMBL" id="SMMG02000009">
    <property type="protein sequence ID" value="KAA3461085.1"/>
    <property type="molecule type" value="Genomic_DNA"/>
</dbReference>
<dbReference type="Proteomes" id="UP000325315">
    <property type="component" value="Unassembled WGS sequence"/>
</dbReference>
<sequence>MLRRYRSDLSHIILIEEIEVRLDLSFEEELIQILDREFYGRTMASKRPHEKRKTQFTNIILICLHQTGSRCTRLESSIMNVNRIPVKALGLHGLPNGRVDHITITRPYSPTNPGPVREPHSHNPSTRPATRSCLSCSVILKFTTQPQSVTRSGHTTV</sequence>
<dbReference type="PANTHER" id="PTHR46148">
    <property type="entry name" value="CHROMO DOMAIN-CONTAINING PROTEIN"/>
    <property type="match status" value="1"/>
</dbReference>
<gene>
    <name evidence="2" type="ORF">EPI10_027688</name>
</gene>
<accession>A0A5B6UZP0</accession>
<dbReference type="PANTHER" id="PTHR46148:SF44">
    <property type="entry name" value="GAG-POL POLYPROTEIN"/>
    <property type="match status" value="1"/>
</dbReference>
<keyword evidence="2" id="KW-0695">RNA-directed DNA polymerase</keyword>
<proteinExistence type="predicted"/>
<evidence type="ECO:0000313" key="2">
    <source>
        <dbReference type="EMBL" id="KAA3461085.1"/>
    </source>
</evidence>
<organism evidence="2 3">
    <name type="scientific">Gossypium australe</name>
    <dbReference type="NCBI Taxonomy" id="47621"/>
    <lineage>
        <taxon>Eukaryota</taxon>
        <taxon>Viridiplantae</taxon>
        <taxon>Streptophyta</taxon>
        <taxon>Embryophyta</taxon>
        <taxon>Tracheophyta</taxon>
        <taxon>Spermatophyta</taxon>
        <taxon>Magnoliopsida</taxon>
        <taxon>eudicotyledons</taxon>
        <taxon>Gunneridae</taxon>
        <taxon>Pentapetalae</taxon>
        <taxon>rosids</taxon>
        <taxon>malvids</taxon>
        <taxon>Malvales</taxon>
        <taxon>Malvaceae</taxon>
        <taxon>Malvoideae</taxon>
        <taxon>Gossypium</taxon>
    </lineage>
</organism>
<comment type="caution">
    <text evidence="2">The sequence shown here is derived from an EMBL/GenBank/DDBJ whole genome shotgun (WGS) entry which is preliminary data.</text>
</comment>
<feature type="region of interest" description="Disordered" evidence="1">
    <location>
        <begin position="108"/>
        <end position="130"/>
    </location>
</feature>
<keyword evidence="2" id="KW-0548">Nucleotidyltransferase</keyword>
<name>A0A5B6UZP0_9ROSI</name>
<dbReference type="GO" id="GO:0003964">
    <property type="term" value="F:RNA-directed DNA polymerase activity"/>
    <property type="evidence" value="ECO:0007669"/>
    <property type="project" value="UniProtKB-KW"/>
</dbReference>
<evidence type="ECO:0000256" key="1">
    <source>
        <dbReference type="SAM" id="MobiDB-lite"/>
    </source>
</evidence>
<reference evidence="2" key="1">
    <citation type="submission" date="2019-08" db="EMBL/GenBank/DDBJ databases">
        <authorList>
            <person name="Liu F."/>
        </authorList>
    </citation>
    <scope>NUCLEOTIDE SEQUENCE [LARGE SCALE GENOMIC DNA]</scope>
    <source>
        <strain evidence="2">PA1801</strain>
        <tissue evidence="2">Leaf</tissue>
    </source>
</reference>
<keyword evidence="2" id="KW-0808">Transferase</keyword>
<protein>
    <submittedName>
        <fullName evidence="2">RNA-directed DNA polymerase-like protein</fullName>
    </submittedName>
</protein>